<accession>A0A5C3LUZ1</accession>
<name>A0A5C3LUZ1_9AGAR</name>
<keyword evidence="2" id="KW-1185">Reference proteome</keyword>
<proteinExistence type="predicted"/>
<reference evidence="1 2" key="1">
    <citation type="journal article" date="2019" name="Nat. Ecol. Evol.">
        <title>Megaphylogeny resolves global patterns of mushroom evolution.</title>
        <authorList>
            <person name="Varga T."/>
            <person name="Krizsan K."/>
            <person name="Foldi C."/>
            <person name="Dima B."/>
            <person name="Sanchez-Garcia M."/>
            <person name="Sanchez-Ramirez S."/>
            <person name="Szollosi G.J."/>
            <person name="Szarkandi J.G."/>
            <person name="Papp V."/>
            <person name="Albert L."/>
            <person name="Andreopoulos W."/>
            <person name="Angelini C."/>
            <person name="Antonin V."/>
            <person name="Barry K.W."/>
            <person name="Bougher N.L."/>
            <person name="Buchanan P."/>
            <person name="Buyck B."/>
            <person name="Bense V."/>
            <person name="Catcheside P."/>
            <person name="Chovatia M."/>
            <person name="Cooper J."/>
            <person name="Damon W."/>
            <person name="Desjardin D."/>
            <person name="Finy P."/>
            <person name="Geml J."/>
            <person name="Haridas S."/>
            <person name="Hughes K."/>
            <person name="Justo A."/>
            <person name="Karasinski D."/>
            <person name="Kautmanova I."/>
            <person name="Kiss B."/>
            <person name="Kocsube S."/>
            <person name="Kotiranta H."/>
            <person name="LaButti K.M."/>
            <person name="Lechner B.E."/>
            <person name="Liimatainen K."/>
            <person name="Lipzen A."/>
            <person name="Lukacs Z."/>
            <person name="Mihaltcheva S."/>
            <person name="Morgado L.N."/>
            <person name="Niskanen T."/>
            <person name="Noordeloos M.E."/>
            <person name="Ohm R.A."/>
            <person name="Ortiz-Santana B."/>
            <person name="Ovrebo C."/>
            <person name="Racz N."/>
            <person name="Riley R."/>
            <person name="Savchenko A."/>
            <person name="Shiryaev A."/>
            <person name="Soop K."/>
            <person name="Spirin V."/>
            <person name="Szebenyi C."/>
            <person name="Tomsovsky M."/>
            <person name="Tulloss R.E."/>
            <person name="Uehling J."/>
            <person name="Grigoriev I.V."/>
            <person name="Vagvolgyi C."/>
            <person name="Papp T."/>
            <person name="Martin F.M."/>
            <person name="Miettinen O."/>
            <person name="Hibbett D.S."/>
            <person name="Nagy L.G."/>
        </authorList>
    </citation>
    <scope>NUCLEOTIDE SEQUENCE [LARGE SCALE GENOMIC DNA]</scope>
    <source>
        <strain evidence="1 2">CBS 166.37</strain>
    </source>
</reference>
<evidence type="ECO:0000313" key="2">
    <source>
        <dbReference type="Proteomes" id="UP000308652"/>
    </source>
</evidence>
<protein>
    <submittedName>
        <fullName evidence="1">Uncharacterized protein</fullName>
    </submittedName>
</protein>
<sequence length="100" mass="11148">SSPLLSTVLPPLKSSLGSSIFKSWDSVIPSHSLYQRVQLASFDRPNLNAPGTLGRPQKRRILSVMWFPDLSSCIQVQYIHSLETKITELACIGNHNENPM</sequence>
<dbReference type="AlphaFoldDB" id="A0A5C3LUZ1"/>
<gene>
    <name evidence="1" type="ORF">BDQ12DRAFT_755514</name>
</gene>
<organism evidence="1 2">
    <name type="scientific">Crucibulum laeve</name>
    <dbReference type="NCBI Taxonomy" id="68775"/>
    <lineage>
        <taxon>Eukaryota</taxon>
        <taxon>Fungi</taxon>
        <taxon>Dikarya</taxon>
        <taxon>Basidiomycota</taxon>
        <taxon>Agaricomycotina</taxon>
        <taxon>Agaricomycetes</taxon>
        <taxon>Agaricomycetidae</taxon>
        <taxon>Agaricales</taxon>
        <taxon>Agaricineae</taxon>
        <taxon>Nidulariaceae</taxon>
        <taxon>Crucibulum</taxon>
    </lineage>
</organism>
<dbReference type="EMBL" id="ML213614">
    <property type="protein sequence ID" value="TFK36377.1"/>
    <property type="molecule type" value="Genomic_DNA"/>
</dbReference>
<feature type="non-terminal residue" evidence="1">
    <location>
        <position position="1"/>
    </location>
</feature>
<dbReference type="Proteomes" id="UP000308652">
    <property type="component" value="Unassembled WGS sequence"/>
</dbReference>
<evidence type="ECO:0000313" key="1">
    <source>
        <dbReference type="EMBL" id="TFK36377.1"/>
    </source>
</evidence>